<evidence type="ECO:0000313" key="1">
    <source>
        <dbReference type="EMBL" id="WQJ53735.1"/>
    </source>
</evidence>
<proteinExistence type="predicted"/>
<organism evidence="1 2">
    <name type="scientific">phage Lak_Megaphage_Sonny</name>
    <dbReference type="NCBI Taxonomy" id="3109229"/>
    <lineage>
        <taxon>Viruses</taxon>
        <taxon>Duplodnaviria</taxon>
        <taxon>Heunggongvirae</taxon>
        <taxon>Uroviricota</taxon>
        <taxon>Caudoviricetes</taxon>
        <taxon>Caudoviricetes code 15 clade</taxon>
    </lineage>
</organism>
<accession>A0ABZ0Z3E9</accession>
<keyword evidence="2" id="KW-1185">Reference proteome</keyword>
<dbReference type="Proteomes" id="UP001358193">
    <property type="component" value="Segment"/>
</dbReference>
<sequence length="547" mass="66632">MELYEKINELGKAHSEYIVNTNRPFEKCYTNNAIYWSMFNTDKFLQFLELLNQNEEWKKIMYSKEIPIDMLENYKDYLDWDYITMYGCTNILIDKYMDKINWNIFSSKKCTTLTLEKYIDKINFDVIAKHQTLQTKFIDKYKDKLNWVDICMYQVLNVSFIESHLDYITEPCWINISKYQVLSHDFILKYGDKLNWKIMSVYQNIAYLDIMEKYEDQIDWEACSFYQPLNYQIIEKYAKSKKLNFDKVIQNPGIHFDDELIDYLIDNAYLTDNNMLMFLNKNVSPYRIEHVICKCIEKYPNVICWNPTDEKISNNTKKCVSSLPYLSNDFIKTYKDKLYWPVIDIHNIEGLPFSLLYEKRNMIGAYKWKEISKFIVLPEDFIEYMDDYIDWYNISKYQNLSDMFIDKYADKLSWESLIRKYNLPEELLIRHQDKINWNQYIFLHPLTDTLWINCINYIDIQYYMNNYELNVSNETLLEIYKNNNNALNNIAIEEIIYIRKQKAYKEGYIIKEFENIQKDNKETKSETIYPEIKENIFKRIFRKWFKK</sequence>
<name>A0ABZ0Z3E9_9CAUD</name>
<dbReference type="EMBL" id="OR769223">
    <property type="protein sequence ID" value="WQJ53735.1"/>
    <property type="molecule type" value="Genomic_DNA"/>
</dbReference>
<protein>
    <submittedName>
        <fullName evidence="1">Uncharacterized protein</fullName>
    </submittedName>
</protein>
<reference evidence="1 2" key="1">
    <citation type="submission" date="2023-11" db="EMBL/GenBank/DDBJ databases">
        <authorList>
            <person name="Cook R."/>
            <person name="Crisci M."/>
            <person name="Pye H."/>
            <person name="Adriaenssens E."/>
            <person name="Santini J."/>
        </authorList>
    </citation>
    <scope>NUCLEOTIDE SEQUENCE [LARGE SCALE GENOMIC DNA]</scope>
    <source>
        <strain evidence="1">Lak_Megaphage_Sonny</strain>
    </source>
</reference>
<evidence type="ECO:0000313" key="2">
    <source>
        <dbReference type="Proteomes" id="UP001358193"/>
    </source>
</evidence>